<dbReference type="PROSITE" id="PS00198">
    <property type="entry name" value="4FE4S_FER_1"/>
    <property type="match status" value="1"/>
</dbReference>
<gene>
    <name evidence="2" type="ORF">ASZ90_005344</name>
</gene>
<accession>A0A0W8FV96</accession>
<dbReference type="AlphaFoldDB" id="A0A0W8FV96"/>
<proteinExistence type="predicted"/>
<dbReference type="EC" id="1.4.1.13" evidence="2"/>
<dbReference type="InterPro" id="IPR036188">
    <property type="entry name" value="FAD/NAD-bd_sf"/>
</dbReference>
<protein>
    <submittedName>
        <fullName evidence="2">Glutamate synthase small chain</fullName>
        <ecNumber evidence="2">1.4.1.13</ecNumber>
    </submittedName>
</protein>
<comment type="caution">
    <text evidence="2">The sequence shown here is derived from an EMBL/GenBank/DDBJ whole genome shotgun (WGS) entry which is preliminary data.</text>
</comment>
<dbReference type="EMBL" id="LNQE01000812">
    <property type="protein sequence ID" value="KUG24843.1"/>
    <property type="molecule type" value="Genomic_DNA"/>
</dbReference>
<dbReference type="SUPFAM" id="SSF46548">
    <property type="entry name" value="alpha-helical ferredoxin"/>
    <property type="match status" value="1"/>
</dbReference>
<sequence>MSIGKRVAVIGGGNSAMDAARTAKRLISQVNGDVTVVYRRTKNEMPADKEEIKELLEEGIILLELTAPVNIDERETGLILNCIKMELGEPDESGRRRPVEIPILNFELEFDTIITAIGQDIVLDFLPGQKLSVDSNGCLEGYENIYAGGDAVRGADSLINAIADGKNFAEKILSQLQFSESKSSNNSTKIELKEYQQKLAKRIYSDGLKTLPLEKRNSFETVIPLLDDNAVIKEASRCLFCDEICNICVSVCPNLANYYYEINPFSINYPLIEFSNGEYKVVGHQTFSVDQKYQILNLYDFCNECGNCDTFCPTAGAPYKVKPRFCFNEESFQNEDNVYMKNDDKLSYKNDGNLSTLFIKDHKIIFNDNHYEAVFDEQFHPIEITKKYNHNMNLDTKKIAEMYYYQTALGDFV</sequence>
<keyword evidence="2" id="KW-0560">Oxidoreductase</keyword>
<feature type="domain" description="4Fe-4S ferredoxin-type" evidence="1">
    <location>
        <begin position="292"/>
        <end position="324"/>
    </location>
</feature>
<dbReference type="SUPFAM" id="SSF51905">
    <property type="entry name" value="FAD/NAD(P)-binding domain"/>
    <property type="match status" value="2"/>
</dbReference>
<name>A0A0W8FV96_9ZZZZ</name>
<dbReference type="PANTHER" id="PTHR42783">
    <property type="entry name" value="GLUTAMATE SYNTHASE [NADPH] SMALL CHAIN"/>
    <property type="match status" value="1"/>
</dbReference>
<dbReference type="Gene3D" id="3.50.50.60">
    <property type="entry name" value="FAD/NAD(P)-binding domain"/>
    <property type="match status" value="1"/>
</dbReference>
<dbReference type="PANTHER" id="PTHR42783:SF3">
    <property type="entry name" value="GLUTAMATE SYNTHASE [NADPH] SMALL CHAIN-RELATED"/>
    <property type="match status" value="1"/>
</dbReference>
<organism evidence="2">
    <name type="scientific">hydrocarbon metagenome</name>
    <dbReference type="NCBI Taxonomy" id="938273"/>
    <lineage>
        <taxon>unclassified sequences</taxon>
        <taxon>metagenomes</taxon>
        <taxon>ecological metagenomes</taxon>
    </lineage>
</organism>
<dbReference type="Pfam" id="PF07992">
    <property type="entry name" value="Pyr_redox_2"/>
    <property type="match status" value="1"/>
</dbReference>
<dbReference type="InterPro" id="IPR023753">
    <property type="entry name" value="FAD/NAD-binding_dom"/>
</dbReference>
<dbReference type="PROSITE" id="PS51379">
    <property type="entry name" value="4FE4S_FER_2"/>
    <property type="match status" value="1"/>
</dbReference>
<evidence type="ECO:0000259" key="1">
    <source>
        <dbReference type="PROSITE" id="PS51379"/>
    </source>
</evidence>
<dbReference type="InterPro" id="IPR017896">
    <property type="entry name" value="4Fe4S_Fe-S-bd"/>
</dbReference>
<dbReference type="InterPro" id="IPR017900">
    <property type="entry name" value="4Fe4S_Fe_S_CS"/>
</dbReference>
<dbReference type="GO" id="GO:0004355">
    <property type="term" value="F:glutamate synthase (NADPH) activity"/>
    <property type="evidence" value="ECO:0007669"/>
    <property type="project" value="UniProtKB-EC"/>
</dbReference>
<evidence type="ECO:0000313" key="2">
    <source>
        <dbReference type="EMBL" id="KUG24843.1"/>
    </source>
</evidence>
<reference evidence="2" key="1">
    <citation type="journal article" date="2015" name="Proc. Natl. Acad. Sci. U.S.A.">
        <title>Networks of energetic and metabolic interactions define dynamics in microbial communities.</title>
        <authorList>
            <person name="Embree M."/>
            <person name="Liu J.K."/>
            <person name="Al-Bassam M.M."/>
            <person name="Zengler K."/>
        </authorList>
    </citation>
    <scope>NUCLEOTIDE SEQUENCE</scope>
</reference>